<dbReference type="RefSeq" id="WP_182974506.1">
    <property type="nucleotide sequence ID" value="NZ_JABEQN010000016.1"/>
</dbReference>
<organism evidence="2 5">
    <name type="scientific">Gluconacetobacter dulcium</name>
    <dbReference type="NCBI Taxonomy" id="2729096"/>
    <lineage>
        <taxon>Bacteria</taxon>
        <taxon>Pseudomonadati</taxon>
        <taxon>Pseudomonadota</taxon>
        <taxon>Alphaproteobacteria</taxon>
        <taxon>Acetobacterales</taxon>
        <taxon>Acetobacteraceae</taxon>
        <taxon>Gluconacetobacter</taxon>
    </lineage>
</organism>
<reference evidence="4 5" key="1">
    <citation type="submission" date="2020-04" db="EMBL/GenBank/DDBJ databases">
        <title>Description of novel Gluconacetobacter.</title>
        <authorList>
            <person name="Sombolestani A."/>
        </authorList>
    </citation>
    <scope>NUCLEOTIDE SEQUENCE [LARGE SCALE GENOMIC DNA]</scope>
    <source>
        <strain evidence="3 4">LMG 1728</strain>
        <strain evidence="2 5">LMG 1731</strain>
    </source>
</reference>
<dbReference type="Proteomes" id="UP000561077">
    <property type="component" value="Unassembled WGS sequence"/>
</dbReference>
<keyword evidence="4" id="KW-1185">Reference proteome</keyword>
<comment type="caution">
    <text evidence="2">The sequence shown here is derived from an EMBL/GenBank/DDBJ whole genome shotgun (WGS) entry which is preliminary data.</text>
</comment>
<dbReference type="EMBL" id="JABEQO010000016">
    <property type="protein sequence ID" value="MBB2165443.1"/>
    <property type="molecule type" value="Genomic_DNA"/>
</dbReference>
<dbReference type="EMBL" id="JABEQN010000016">
    <property type="protein sequence ID" value="MBB2194579.1"/>
    <property type="molecule type" value="Genomic_DNA"/>
</dbReference>
<protein>
    <submittedName>
        <fullName evidence="2">Uncharacterized protein</fullName>
    </submittedName>
</protein>
<dbReference type="Proteomes" id="UP000540490">
    <property type="component" value="Unassembled WGS sequence"/>
</dbReference>
<feature type="region of interest" description="Disordered" evidence="1">
    <location>
        <begin position="1"/>
        <end position="28"/>
    </location>
</feature>
<name>A0A7W4IM86_9PROT</name>
<evidence type="ECO:0000313" key="3">
    <source>
        <dbReference type="EMBL" id="MBB2194579.1"/>
    </source>
</evidence>
<evidence type="ECO:0000256" key="1">
    <source>
        <dbReference type="SAM" id="MobiDB-lite"/>
    </source>
</evidence>
<sequence>MDDLMTRARERSISMGQPVSSSGGSSSTVEAAMLERSQARAREKVSVRAMAHSLIVVCGDGARGVTMRHIARCLDQDLPDDVLFWLKVRNQIDWLMRTSRREGDSIQ</sequence>
<gene>
    <name evidence="3" type="ORF">HLH25_13225</name>
    <name evidence="2" type="ORF">HLH26_13040</name>
</gene>
<feature type="compositionally biased region" description="Basic and acidic residues" evidence="1">
    <location>
        <begin position="1"/>
        <end position="12"/>
    </location>
</feature>
<evidence type="ECO:0000313" key="4">
    <source>
        <dbReference type="Proteomes" id="UP000540490"/>
    </source>
</evidence>
<accession>A0A7W4IM86</accession>
<evidence type="ECO:0000313" key="5">
    <source>
        <dbReference type="Proteomes" id="UP000561077"/>
    </source>
</evidence>
<dbReference type="AlphaFoldDB" id="A0A7W4IM86"/>
<proteinExistence type="predicted"/>
<evidence type="ECO:0000313" key="2">
    <source>
        <dbReference type="EMBL" id="MBB2165443.1"/>
    </source>
</evidence>